<dbReference type="PANTHER" id="PTHR22572">
    <property type="entry name" value="SUGAR-1-PHOSPHATE GUANYL TRANSFERASE"/>
    <property type="match status" value="1"/>
</dbReference>
<reference evidence="6" key="1">
    <citation type="submission" date="2019-06" db="EMBL/GenBank/DDBJ databases">
        <title>Methanoculleus strain from Tamsui River, Taipei, Taiwan.</title>
        <authorList>
            <person name="You Y.-T."/>
            <person name="Chen S.-C."/>
            <person name="Lai S.-J."/>
            <person name="Lee Y.-C."/>
            <person name="Lai M.-C."/>
        </authorList>
    </citation>
    <scope>NUCLEOTIDE SEQUENCE</scope>
    <source>
        <strain evidence="6">Afa-1</strain>
    </source>
</reference>
<feature type="domain" description="Nucleotidyl transferase" evidence="4">
    <location>
        <begin position="4"/>
        <end position="230"/>
    </location>
</feature>
<dbReference type="SUPFAM" id="SSF51161">
    <property type="entry name" value="Trimeric LpxA-like enzymes"/>
    <property type="match status" value="1"/>
</dbReference>
<dbReference type="InterPro" id="IPR011004">
    <property type="entry name" value="Trimer_LpxA-like_sf"/>
</dbReference>
<evidence type="ECO:0000259" key="5">
    <source>
        <dbReference type="Pfam" id="PF25087"/>
    </source>
</evidence>
<proteinExistence type="inferred from homology"/>
<dbReference type="Proteomes" id="UP001065682">
    <property type="component" value="Unassembled WGS sequence"/>
</dbReference>
<comment type="similarity">
    <text evidence="1">Belongs to the transferase hexapeptide repeat family.</text>
</comment>
<name>A0A9E5DD42_9EURY</name>
<dbReference type="Pfam" id="PF25087">
    <property type="entry name" value="GMPPB_C"/>
    <property type="match status" value="1"/>
</dbReference>
<evidence type="ECO:0000256" key="1">
    <source>
        <dbReference type="ARBA" id="ARBA00007274"/>
    </source>
</evidence>
<keyword evidence="7" id="KW-1185">Reference proteome</keyword>
<dbReference type="GO" id="GO:0016740">
    <property type="term" value="F:transferase activity"/>
    <property type="evidence" value="ECO:0007669"/>
    <property type="project" value="UniProtKB-KW"/>
</dbReference>
<dbReference type="InterPro" id="IPR029044">
    <property type="entry name" value="Nucleotide-diphossugar_trans"/>
</dbReference>
<dbReference type="EMBL" id="VHLL01000002">
    <property type="protein sequence ID" value="MCT8336898.1"/>
    <property type="molecule type" value="Genomic_DNA"/>
</dbReference>
<comment type="caution">
    <text evidence="6">The sequence shown here is derived from an EMBL/GenBank/DDBJ whole genome shotgun (WGS) entry which is preliminary data.</text>
</comment>
<gene>
    <name evidence="6" type="ORF">FKB36_05160</name>
</gene>
<dbReference type="CDD" id="cd04181">
    <property type="entry name" value="NTP_transferase"/>
    <property type="match status" value="1"/>
</dbReference>
<sequence length="392" mass="42518">MKVCIMCGGEGTRLRPLTFGRPKPCIPIVNKPSIQHLVSHLANLGFNDVVITLGYMSDAIEAALGDGSLFGVNVTYVHEKTKLGTAGSVKNAQKYLEEQPFLVVGGDHVVGLDLLEFYREHLNNDTITTIGLISIDDPTEYGIAEIDADYQIKRFKEKPSPGEIFSNLASTGMYVCDPEIFDHIPTGEKFDFARNLFPELMEKGYPLKAWLARGNWSDVGSPRSLREAERWKLQDIGFTNISGDLYIKGARVLGPVQVGSCVSVAANSRVIGPVAIGAGTIIEENVIIGPYTSIGEGCIVKKNAKIFSSSIYNRVIVGSDSTVSGSIIDNDTLIGSGCNIEHDTVIGPHAVLKSNVVVHSGTRLWPEVIIPEGTVVKEHVLNEDYDTRTEGS</sequence>
<evidence type="ECO:0000313" key="6">
    <source>
        <dbReference type="EMBL" id="MCT8336898.1"/>
    </source>
</evidence>
<dbReference type="PROSITE" id="PS00101">
    <property type="entry name" value="HEXAPEP_TRANSFERASES"/>
    <property type="match status" value="1"/>
</dbReference>
<feature type="domain" description="Mannose-1-phosphate guanyltransferase C-terminal" evidence="5">
    <location>
        <begin position="270"/>
        <end position="362"/>
    </location>
</feature>
<dbReference type="InterPro" id="IPR005835">
    <property type="entry name" value="NTP_transferase_dom"/>
</dbReference>
<dbReference type="InterPro" id="IPR056729">
    <property type="entry name" value="GMPPB_C"/>
</dbReference>
<dbReference type="RefSeq" id="WP_261596962.1">
    <property type="nucleotide sequence ID" value="NZ_VHLL01000002.1"/>
</dbReference>
<dbReference type="InterPro" id="IPR018357">
    <property type="entry name" value="Hexapep_transf_CS"/>
</dbReference>
<protein>
    <recommendedName>
        <fullName evidence="2">Bifunctional protein GlmU</fullName>
    </recommendedName>
</protein>
<evidence type="ECO:0000256" key="2">
    <source>
        <dbReference type="ARBA" id="ARBA00013414"/>
    </source>
</evidence>
<dbReference type="Gene3D" id="3.90.550.10">
    <property type="entry name" value="Spore Coat Polysaccharide Biosynthesis Protein SpsA, Chain A"/>
    <property type="match status" value="1"/>
</dbReference>
<evidence type="ECO:0000256" key="3">
    <source>
        <dbReference type="ARBA" id="ARBA00022679"/>
    </source>
</evidence>
<keyword evidence="3" id="KW-0808">Transferase</keyword>
<accession>A0A9E5DD42</accession>
<dbReference type="SUPFAM" id="SSF53448">
    <property type="entry name" value="Nucleotide-diphospho-sugar transferases"/>
    <property type="match status" value="1"/>
</dbReference>
<dbReference type="AlphaFoldDB" id="A0A9E5DD42"/>
<dbReference type="Pfam" id="PF00483">
    <property type="entry name" value="NTP_transferase"/>
    <property type="match status" value="1"/>
</dbReference>
<evidence type="ECO:0000259" key="4">
    <source>
        <dbReference type="Pfam" id="PF00483"/>
    </source>
</evidence>
<organism evidence="6 7">
    <name type="scientific">Methanoculleus formosensis</name>
    <dbReference type="NCBI Taxonomy" id="2590886"/>
    <lineage>
        <taxon>Archaea</taxon>
        <taxon>Methanobacteriati</taxon>
        <taxon>Methanobacteriota</taxon>
        <taxon>Stenosarchaea group</taxon>
        <taxon>Methanomicrobia</taxon>
        <taxon>Methanomicrobiales</taxon>
        <taxon>Methanomicrobiaceae</taxon>
        <taxon>Methanoculleus</taxon>
    </lineage>
</organism>
<dbReference type="InterPro" id="IPR050486">
    <property type="entry name" value="Mannose-1P_guanyltransferase"/>
</dbReference>
<evidence type="ECO:0000313" key="7">
    <source>
        <dbReference type="Proteomes" id="UP001065682"/>
    </source>
</evidence>
<dbReference type="Gene3D" id="2.160.10.10">
    <property type="entry name" value="Hexapeptide repeat proteins"/>
    <property type="match status" value="1"/>
</dbReference>